<comment type="similarity">
    <text evidence="1 3">Belongs to the short-chain dehydrogenases/reductases (SDR) family.</text>
</comment>
<gene>
    <name evidence="4" type="ORF">DFQ10_110137</name>
</gene>
<comment type="caution">
    <text evidence="4">The sequence shown here is derived from an EMBL/GenBank/DDBJ whole genome shotgun (WGS) entry which is preliminary data.</text>
</comment>
<dbReference type="AlphaFoldDB" id="A0A3D9GQ84"/>
<keyword evidence="5" id="KW-1185">Reference proteome</keyword>
<evidence type="ECO:0000256" key="3">
    <source>
        <dbReference type="RuleBase" id="RU000363"/>
    </source>
</evidence>
<dbReference type="EMBL" id="QRDV01000010">
    <property type="protein sequence ID" value="RED38630.1"/>
    <property type="molecule type" value="Genomic_DNA"/>
</dbReference>
<sequence length="256" mass="27639">MSALNKFELKGKIALVTGCKRGIGKAMAIALAEAGADIIGVSTSLEKQDSDVEKEILELGRKFSAYQCDFSNREALHSFIKKVKTDFPIIDILVNNAGTIKRAPAADHEDDLWDHVIEVNQTAPFILTRELGKEMLKLGSGKIVFIASLLTFQGGINVPSYAASKGAIGQLTMAFSNEWASKGINVNAIAPGYINTDNTTDLRKDTKRSEAILSRIPAGHWGEPEDLSGPIVFLCSDASNYIHGSTILVDGGWMGR</sequence>
<evidence type="ECO:0000313" key="4">
    <source>
        <dbReference type="EMBL" id="RED38630.1"/>
    </source>
</evidence>
<dbReference type="FunFam" id="3.40.50.720:FF:000084">
    <property type="entry name" value="Short-chain dehydrogenase reductase"/>
    <property type="match status" value="1"/>
</dbReference>
<dbReference type="OrthoDB" id="9804104at2"/>
<dbReference type="RefSeq" id="WP_115818766.1">
    <property type="nucleotide sequence ID" value="NZ_QRDV01000010.1"/>
</dbReference>
<dbReference type="GO" id="GO:0016616">
    <property type="term" value="F:oxidoreductase activity, acting on the CH-OH group of donors, NAD or NADP as acceptor"/>
    <property type="evidence" value="ECO:0007669"/>
    <property type="project" value="TreeGrafter"/>
</dbReference>
<dbReference type="InterPro" id="IPR036291">
    <property type="entry name" value="NAD(P)-bd_dom_sf"/>
</dbReference>
<dbReference type="Proteomes" id="UP000256980">
    <property type="component" value="Unassembled WGS sequence"/>
</dbReference>
<dbReference type="PROSITE" id="PS00061">
    <property type="entry name" value="ADH_SHORT"/>
    <property type="match status" value="1"/>
</dbReference>
<dbReference type="PANTHER" id="PTHR42760:SF5">
    <property type="entry name" value="2-DEHYDRO-3-DEOXY-D-GLUCONATE 5-DEHYDROGENASE"/>
    <property type="match status" value="1"/>
</dbReference>
<dbReference type="Pfam" id="PF00106">
    <property type="entry name" value="adh_short"/>
    <property type="match status" value="1"/>
</dbReference>
<organism evidence="4 5">
    <name type="scientific">Winogradskyella eximia</name>
    <dbReference type="NCBI Taxonomy" id="262006"/>
    <lineage>
        <taxon>Bacteria</taxon>
        <taxon>Pseudomonadati</taxon>
        <taxon>Bacteroidota</taxon>
        <taxon>Flavobacteriia</taxon>
        <taxon>Flavobacteriales</taxon>
        <taxon>Flavobacteriaceae</taxon>
        <taxon>Winogradskyella</taxon>
    </lineage>
</organism>
<evidence type="ECO:0000256" key="1">
    <source>
        <dbReference type="ARBA" id="ARBA00006484"/>
    </source>
</evidence>
<evidence type="ECO:0000256" key="2">
    <source>
        <dbReference type="ARBA" id="ARBA00023002"/>
    </source>
</evidence>
<dbReference type="InterPro" id="IPR002347">
    <property type="entry name" value="SDR_fam"/>
</dbReference>
<dbReference type="PANTHER" id="PTHR42760">
    <property type="entry name" value="SHORT-CHAIN DEHYDROGENASES/REDUCTASES FAMILY MEMBER"/>
    <property type="match status" value="1"/>
</dbReference>
<dbReference type="InterPro" id="IPR020904">
    <property type="entry name" value="Sc_DH/Rdtase_CS"/>
</dbReference>
<dbReference type="Gene3D" id="3.40.50.720">
    <property type="entry name" value="NAD(P)-binding Rossmann-like Domain"/>
    <property type="match status" value="1"/>
</dbReference>
<proteinExistence type="inferred from homology"/>
<dbReference type="PRINTS" id="PR00081">
    <property type="entry name" value="GDHRDH"/>
</dbReference>
<name>A0A3D9GQ84_9FLAO</name>
<dbReference type="PRINTS" id="PR00080">
    <property type="entry name" value="SDRFAMILY"/>
</dbReference>
<dbReference type="SUPFAM" id="SSF51735">
    <property type="entry name" value="NAD(P)-binding Rossmann-fold domains"/>
    <property type="match status" value="1"/>
</dbReference>
<accession>A0A3D9GQ84</accession>
<protein>
    <submittedName>
        <fullName evidence="4">2-deoxy-D-gluconate 3-dehydrogenase</fullName>
    </submittedName>
</protein>
<reference evidence="4 5" key="1">
    <citation type="submission" date="2018-07" db="EMBL/GenBank/DDBJ databases">
        <title>Genomic Encyclopedia of Type Strains, Phase III (KMG-III): the genomes of soil and plant-associated and newly described type strains.</title>
        <authorList>
            <person name="Whitman W."/>
        </authorList>
    </citation>
    <scope>NUCLEOTIDE SEQUENCE [LARGE SCALE GENOMIC DNA]</scope>
    <source>
        <strain evidence="4 5">CECT 7946</strain>
    </source>
</reference>
<keyword evidence="2" id="KW-0560">Oxidoreductase</keyword>
<evidence type="ECO:0000313" key="5">
    <source>
        <dbReference type="Proteomes" id="UP000256980"/>
    </source>
</evidence>